<evidence type="ECO:0000313" key="2">
    <source>
        <dbReference type="EMBL" id="KVM34406.1"/>
    </source>
</evidence>
<dbReference type="Pfam" id="PF01636">
    <property type="entry name" value="APH"/>
    <property type="match status" value="1"/>
</dbReference>
<protein>
    <recommendedName>
        <fullName evidence="1">Aminoglycoside phosphotransferase domain-containing protein</fullName>
    </recommendedName>
</protein>
<evidence type="ECO:0000259" key="1">
    <source>
        <dbReference type="Pfam" id="PF01636"/>
    </source>
</evidence>
<dbReference type="InterPro" id="IPR011009">
    <property type="entry name" value="Kinase-like_dom_sf"/>
</dbReference>
<accession>A0AB73G2E6</accession>
<evidence type="ECO:0000313" key="3">
    <source>
        <dbReference type="Proteomes" id="UP000061665"/>
    </source>
</evidence>
<dbReference type="AlphaFoldDB" id="A0AB73G2E6"/>
<dbReference type="InterPro" id="IPR002575">
    <property type="entry name" value="Aminoglycoside_PTrfase"/>
</dbReference>
<dbReference type="Gene3D" id="3.90.1200.10">
    <property type="match status" value="1"/>
</dbReference>
<feature type="domain" description="Aminoglycoside phosphotransferase" evidence="1">
    <location>
        <begin position="54"/>
        <end position="241"/>
    </location>
</feature>
<reference evidence="2 3" key="1">
    <citation type="submission" date="2015-11" db="EMBL/GenBank/DDBJ databases">
        <title>Expanding the genomic diversity of Burkholderia species for the development of highly accurate diagnostics.</title>
        <authorList>
            <person name="Sahl J."/>
            <person name="Keim P."/>
            <person name="Wagner D."/>
        </authorList>
    </citation>
    <scope>NUCLEOTIDE SEQUENCE [LARGE SCALE GENOMIC DNA]</scope>
    <source>
        <strain evidence="2 3">MSMB2058</strain>
    </source>
</reference>
<dbReference type="EMBL" id="LOZE01000044">
    <property type="protein sequence ID" value="KVM34406.1"/>
    <property type="molecule type" value="Genomic_DNA"/>
</dbReference>
<proteinExistence type="predicted"/>
<name>A0AB73G2E6_9BURK</name>
<gene>
    <name evidence="2" type="ORF">WJ53_33580</name>
</gene>
<dbReference type="Proteomes" id="UP000061665">
    <property type="component" value="Unassembled WGS sequence"/>
</dbReference>
<dbReference type="SUPFAM" id="SSF56112">
    <property type="entry name" value="Protein kinase-like (PK-like)"/>
    <property type="match status" value="1"/>
</dbReference>
<comment type="caution">
    <text evidence="2">The sequence shown here is derived from an EMBL/GenBank/DDBJ whole genome shotgun (WGS) entry which is preliminary data.</text>
</comment>
<organism evidence="2 3">
    <name type="scientific">Burkholderia ubonensis</name>
    <dbReference type="NCBI Taxonomy" id="101571"/>
    <lineage>
        <taxon>Bacteria</taxon>
        <taxon>Pseudomonadati</taxon>
        <taxon>Pseudomonadota</taxon>
        <taxon>Betaproteobacteria</taxon>
        <taxon>Burkholderiales</taxon>
        <taxon>Burkholderiaceae</taxon>
        <taxon>Burkholderia</taxon>
        <taxon>Burkholderia cepacia complex</taxon>
    </lineage>
</organism>
<sequence length="293" mass="33660">MHSDWHWDITILQWRQDQRLVADCTLCDAGTQRARQRVIVKWYGDTMGGTTFALMQFLDALLEAPKAGLLAAPRPLFYVPAARMLVQEAVRGTSYRDLLKRRRYRHYLQQAGRALELLHRLPAVDAPRRKRLDDHMNELMRPHPLVLADAVPVLRVRIENLVATMLRIEASWNDAPAVAWLHRDFHIGQLFYGQRRVWVIDWDLASFGDPALDVGNFLHNLDKHLEELAPAGRAAFVEGYLENGDADVLRRASLYEGFTCLRRACKAMRERRPGWQSDVTRLVCAGEACVSRL</sequence>